<reference evidence="2" key="1">
    <citation type="journal article" date="2020" name="bioRxiv">
        <title>Comparative genomics of Chlamydomonas.</title>
        <authorList>
            <person name="Craig R.J."/>
            <person name="Hasan A.R."/>
            <person name="Ness R.W."/>
            <person name="Keightley P.D."/>
        </authorList>
    </citation>
    <scope>NUCLEOTIDE SEQUENCE</scope>
    <source>
        <strain evidence="2">CCAP 11/70</strain>
    </source>
</reference>
<accession>A0A836C244</accession>
<dbReference type="GO" id="GO:0005930">
    <property type="term" value="C:axoneme"/>
    <property type="evidence" value="ECO:0007669"/>
    <property type="project" value="UniProtKB-SubCell"/>
</dbReference>
<organism evidence="2 3">
    <name type="scientific">Edaphochlamys debaryana</name>
    <dbReference type="NCBI Taxonomy" id="47281"/>
    <lineage>
        <taxon>Eukaryota</taxon>
        <taxon>Viridiplantae</taxon>
        <taxon>Chlorophyta</taxon>
        <taxon>core chlorophytes</taxon>
        <taxon>Chlorophyceae</taxon>
        <taxon>CS clade</taxon>
        <taxon>Chlamydomonadales</taxon>
        <taxon>Chlamydomonadales incertae sedis</taxon>
        <taxon>Edaphochlamys</taxon>
    </lineage>
</organism>
<evidence type="ECO:0000313" key="3">
    <source>
        <dbReference type="Proteomes" id="UP000612055"/>
    </source>
</evidence>
<comment type="subcellular location">
    <subcellularLocation>
        <location evidence="1">Cytoplasm</location>
        <location evidence="1">Cytoskeleton</location>
        <location evidence="1">Cilium axoneme</location>
    </subcellularLocation>
</comment>
<protein>
    <submittedName>
        <fullName evidence="2">Uncharacterized protein</fullName>
    </submittedName>
</protein>
<keyword evidence="3" id="KW-1185">Reference proteome</keyword>
<sequence>MASSSGSTALETVLRQLGVEGADKMVDSMLPGPSNLSRDTNLSDARLACRAVRSFLDSGVRKLRLAVSFHSTPGEVPRLERFERVKCLELLLNPDFNMESDDESPDVREQLMSLMLLPLALQPPETLRRITSLAVRWEPDEMVTGGLRPSLYMSVPPLGISSLAQYLPSLTDLNLDVPIGTVYSYNWHLMYDKLAASLPYLEGLRLTSCDALQGIGALAPSLKRLKLSPVYMSSSMDVPHEAIAHIAQLTSLTHLSFQSSSFEPATLRDLLDTLPDGKPEFRMALHDASSSGCRWDAGFRDGLLRELCIQGHMDDLAAACRHVILPSRSLDFRLERIRLGQVAVLAEPLSQEEVAPLQALLGRCNKVELGTLALYDSPAWAPVAQALALFGPPQEVLWSVRFGTWSSVRFPAPPPDPLPSASTVAAASPAEGPAAAATAAAAAPPPPLPPPAEALQRAVDLLAAANAGTPIAAPPSTQLSCNLLVRGPGVRVLLQAPGGVMDWLNEAARHHAPAGSPADFQAVGALRLLPSASAVLLTNSDAPGALEALSAAAAAAAAAHMGMLQLVSLGELIVGTDPARALSQALSQAVEEVLTARAAHGPAALLEWVVGFTAFLKAQPEPHGVTMPV</sequence>
<evidence type="ECO:0000313" key="2">
    <source>
        <dbReference type="EMBL" id="KAG2497621.1"/>
    </source>
</evidence>
<name>A0A836C244_9CHLO</name>
<dbReference type="Proteomes" id="UP000612055">
    <property type="component" value="Unassembled WGS sequence"/>
</dbReference>
<dbReference type="SUPFAM" id="SSF52047">
    <property type="entry name" value="RNI-like"/>
    <property type="match status" value="1"/>
</dbReference>
<dbReference type="OrthoDB" id="550061at2759"/>
<dbReference type="Gene3D" id="3.80.10.10">
    <property type="entry name" value="Ribonuclease Inhibitor"/>
    <property type="match status" value="1"/>
</dbReference>
<evidence type="ECO:0000256" key="1">
    <source>
        <dbReference type="ARBA" id="ARBA00004430"/>
    </source>
</evidence>
<comment type="caution">
    <text evidence="2">The sequence shown here is derived from an EMBL/GenBank/DDBJ whole genome shotgun (WGS) entry which is preliminary data.</text>
</comment>
<dbReference type="InterPro" id="IPR032675">
    <property type="entry name" value="LRR_dom_sf"/>
</dbReference>
<dbReference type="AlphaFoldDB" id="A0A836C244"/>
<proteinExistence type="predicted"/>
<gene>
    <name evidence="2" type="ORF">HYH03_004362</name>
</gene>
<dbReference type="EMBL" id="JAEHOE010000013">
    <property type="protein sequence ID" value="KAG2497621.1"/>
    <property type="molecule type" value="Genomic_DNA"/>
</dbReference>